<dbReference type="EMBL" id="JH598254">
    <property type="status" value="NOT_ANNOTATED_CDS"/>
    <property type="molecule type" value="Genomic_DNA"/>
</dbReference>
<reference evidence="2" key="1">
    <citation type="journal article" date="2010" name="Science">
        <title>Signatures of adaptation to obligate biotrophy in the Hyaloperonospora arabidopsidis genome.</title>
        <authorList>
            <person name="Baxter L."/>
            <person name="Tripathy S."/>
            <person name="Ishaque N."/>
            <person name="Boot N."/>
            <person name="Cabral A."/>
            <person name="Kemen E."/>
            <person name="Thines M."/>
            <person name="Ah-Fong A."/>
            <person name="Anderson R."/>
            <person name="Badejoko W."/>
            <person name="Bittner-Eddy P."/>
            <person name="Boore J.L."/>
            <person name="Chibucos M.C."/>
            <person name="Coates M."/>
            <person name="Dehal P."/>
            <person name="Delehaunty K."/>
            <person name="Dong S."/>
            <person name="Downton P."/>
            <person name="Dumas B."/>
            <person name="Fabro G."/>
            <person name="Fronick C."/>
            <person name="Fuerstenberg S.I."/>
            <person name="Fulton L."/>
            <person name="Gaulin E."/>
            <person name="Govers F."/>
            <person name="Hughes L."/>
            <person name="Humphray S."/>
            <person name="Jiang R.H."/>
            <person name="Judelson H."/>
            <person name="Kamoun S."/>
            <person name="Kyung K."/>
            <person name="Meijer H."/>
            <person name="Minx P."/>
            <person name="Morris P."/>
            <person name="Nelson J."/>
            <person name="Phuntumart V."/>
            <person name="Qutob D."/>
            <person name="Rehmany A."/>
            <person name="Rougon-Cardoso A."/>
            <person name="Ryden P."/>
            <person name="Torto-Alalibo T."/>
            <person name="Studholme D."/>
            <person name="Wang Y."/>
            <person name="Win J."/>
            <person name="Wood J."/>
            <person name="Clifton S.W."/>
            <person name="Rogers J."/>
            <person name="Van den Ackerveken G."/>
            <person name="Jones J.D."/>
            <person name="McDowell J.M."/>
            <person name="Beynon J."/>
            <person name="Tyler B.M."/>
        </authorList>
    </citation>
    <scope>NUCLEOTIDE SEQUENCE [LARGE SCALE GENOMIC DNA]</scope>
    <source>
        <strain evidence="2">Emoy2</strain>
    </source>
</reference>
<dbReference type="AlphaFoldDB" id="M4BHA4"/>
<dbReference type="Proteomes" id="UP000011713">
    <property type="component" value="Unassembled WGS sequence"/>
</dbReference>
<organism evidence="1 2">
    <name type="scientific">Hyaloperonospora arabidopsidis (strain Emoy2)</name>
    <name type="common">Downy mildew agent</name>
    <name type="synonym">Peronospora arabidopsidis</name>
    <dbReference type="NCBI Taxonomy" id="559515"/>
    <lineage>
        <taxon>Eukaryota</taxon>
        <taxon>Sar</taxon>
        <taxon>Stramenopiles</taxon>
        <taxon>Oomycota</taxon>
        <taxon>Peronosporomycetes</taxon>
        <taxon>Peronosporales</taxon>
        <taxon>Peronosporaceae</taxon>
        <taxon>Hyaloperonospora</taxon>
    </lineage>
</organism>
<sequence>MSFADWTTNTLIEEVEQEYNAYWSSTRVDSVQSRDAEVYEIEQLALLKDIGPSVPAMCRMTRQCWS</sequence>
<keyword evidence="2" id="KW-1185">Reference proteome</keyword>
<evidence type="ECO:0000313" key="2">
    <source>
        <dbReference type="Proteomes" id="UP000011713"/>
    </source>
</evidence>
<dbReference type="EnsemblProtists" id="HpaT805780">
    <property type="protein sequence ID" value="HpaP805780"/>
    <property type="gene ID" value="HpaG805780"/>
</dbReference>
<dbReference type="VEuPathDB" id="FungiDB:HpaG805780"/>
<dbReference type="HOGENOM" id="CLU_2836701_0_0_1"/>
<protein>
    <submittedName>
        <fullName evidence="1">Uncharacterized protein</fullName>
    </submittedName>
</protein>
<proteinExistence type="predicted"/>
<reference evidence="1" key="2">
    <citation type="submission" date="2015-06" db="UniProtKB">
        <authorList>
            <consortium name="EnsemblProtists"/>
        </authorList>
    </citation>
    <scope>IDENTIFICATION</scope>
    <source>
        <strain evidence="1">Emoy2</strain>
    </source>
</reference>
<dbReference type="InParanoid" id="M4BHA4"/>
<accession>M4BHA4</accession>
<name>M4BHA4_HYAAE</name>
<evidence type="ECO:0000313" key="1">
    <source>
        <dbReference type="EnsemblProtists" id="HpaP805780"/>
    </source>
</evidence>